<proteinExistence type="predicted"/>
<name>A0ACC1WWK3_MELAZ</name>
<dbReference type="EMBL" id="CM051406">
    <property type="protein sequence ID" value="KAJ4703404.1"/>
    <property type="molecule type" value="Genomic_DNA"/>
</dbReference>
<evidence type="ECO:0000313" key="1">
    <source>
        <dbReference type="EMBL" id="KAJ4703404.1"/>
    </source>
</evidence>
<gene>
    <name evidence="1" type="ORF">OWV82_023317</name>
</gene>
<comment type="caution">
    <text evidence="1">The sequence shown here is derived from an EMBL/GenBank/DDBJ whole genome shotgun (WGS) entry which is preliminary data.</text>
</comment>
<reference evidence="1 2" key="1">
    <citation type="journal article" date="2023" name="Science">
        <title>Complex scaffold remodeling in plant triterpene biosynthesis.</title>
        <authorList>
            <person name="De La Pena R."/>
            <person name="Hodgson H."/>
            <person name="Liu J.C."/>
            <person name="Stephenson M.J."/>
            <person name="Martin A.C."/>
            <person name="Owen C."/>
            <person name="Harkess A."/>
            <person name="Leebens-Mack J."/>
            <person name="Jimenez L.E."/>
            <person name="Osbourn A."/>
            <person name="Sattely E.S."/>
        </authorList>
    </citation>
    <scope>NUCLEOTIDE SEQUENCE [LARGE SCALE GENOMIC DNA]</scope>
    <source>
        <strain evidence="2">cv. JPN11</strain>
        <tissue evidence="1">Leaf</tissue>
    </source>
</reference>
<protein>
    <submittedName>
        <fullName evidence="1">Glycine-rich protein</fullName>
    </submittedName>
</protein>
<organism evidence="1 2">
    <name type="scientific">Melia azedarach</name>
    <name type="common">Chinaberry tree</name>
    <dbReference type="NCBI Taxonomy" id="155640"/>
    <lineage>
        <taxon>Eukaryota</taxon>
        <taxon>Viridiplantae</taxon>
        <taxon>Streptophyta</taxon>
        <taxon>Embryophyta</taxon>
        <taxon>Tracheophyta</taxon>
        <taxon>Spermatophyta</taxon>
        <taxon>Magnoliopsida</taxon>
        <taxon>eudicotyledons</taxon>
        <taxon>Gunneridae</taxon>
        <taxon>Pentapetalae</taxon>
        <taxon>rosids</taxon>
        <taxon>malvids</taxon>
        <taxon>Sapindales</taxon>
        <taxon>Meliaceae</taxon>
        <taxon>Melia</taxon>
    </lineage>
</organism>
<evidence type="ECO:0000313" key="2">
    <source>
        <dbReference type="Proteomes" id="UP001164539"/>
    </source>
</evidence>
<dbReference type="Proteomes" id="UP001164539">
    <property type="component" value="Chromosome 13"/>
</dbReference>
<accession>A0ACC1WWK3</accession>
<sequence length="162" mass="16128">MNSFASFLFAVMLIAAAASSSLCMATRPASSGPTFSPRHNNAKGKPATQNNNKGGGIGNGNPYDPGMGGIFGPGSGLGIPGLGNGIGGGYGAGYGGPKGGYSRGGVITPTVLCKERGPCYMKKLTCPRKCFTSYSRSGKGYGAGGGGGGCTMDCKKKCIAYC</sequence>
<keyword evidence="2" id="KW-1185">Reference proteome</keyword>